<evidence type="ECO:0000313" key="4">
    <source>
        <dbReference type="Proteomes" id="UP000199689"/>
    </source>
</evidence>
<feature type="region of interest" description="Disordered" evidence="1">
    <location>
        <begin position="306"/>
        <end position="328"/>
    </location>
</feature>
<dbReference type="RefSeq" id="WP_091363715.1">
    <property type="nucleotide sequence ID" value="NZ_FMXA01000006.1"/>
</dbReference>
<name>A0A1G5VET0_9FIRM</name>
<keyword evidence="4" id="KW-1185">Reference proteome</keyword>
<dbReference type="Proteomes" id="UP000199689">
    <property type="component" value="Unassembled WGS sequence"/>
</dbReference>
<proteinExistence type="predicted"/>
<evidence type="ECO:0000313" key="3">
    <source>
        <dbReference type="EMBL" id="SDA44431.1"/>
    </source>
</evidence>
<evidence type="ECO:0000256" key="1">
    <source>
        <dbReference type="SAM" id="MobiDB-lite"/>
    </source>
</evidence>
<dbReference type="EMBL" id="FMXA01000006">
    <property type="protein sequence ID" value="SDA44431.1"/>
    <property type="molecule type" value="Genomic_DNA"/>
</dbReference>
<keyword evidence="2" id="KW-1133">Transmembrane helix</keyword>
<dbReference type="OrthoDB" id="1630871at2"/>
<keyword evidence="2" id="KW-0472">Membrane</keyword>
<reference evidence="3 4" key="1">
    <citation type="submission" date="2016-10" db="EMBL/GenBank/DDBJ databases">
        <authorList>
            <person name="de Groot N.N."/>
        </authorList>
    </citation>
    <scope>NUCLEOTIDE SEQUENCE [LARGE SCALE GENOMIC DNA]</scope>
    <source>
        <strain evidence="3 4">DSM 15230</strain>
    </source>
</reference>
<dbReference type="SUPFAM" id="SSF82171">
    <property type="entry name" value="DPP6 N-terminal domain-like"/>
    <property type="match status" value="1"/>
</dbReference>
<evidence type="ECO:0000256" key="2">
    <source>
        <dbReference type="SAM" id="Phobius"/>
    </source>
</evidence>
<evidence type="ECO:0008006" key="5">
    <source>
        <dbReference type="Google" id="ProtNLM"/>
    </source>
</evidence>
<feature type="compositionally biased region" description="Basic and acidic residues" evidence="1">
    <location>
        <begin position="306"/>
        <end position="319"/>
    </location>
</feature>
<keyword evidence="2" id="KW-0812">Transmembrane</keyword>
<dbReference type="STRING" id="209880.SAMN02910343_00612"/>
<sequence>MKKGLRTVVGYFVLGIALQAGIYYYLENDLFAPSADYDIVSNTGSSSSSGTQGNESAFADVQVKGRAYYSHDYQYMADVSADSVTIYHAGNLDNPQEVELKGQGVSFFEWLPDRDLGLIALYPKDWHGGRWNITLARYNPEATTHESDAPIKDLPKGSKIVDVAFSTATNEVYLKVEVGDGLYRIYRTDANYATRRIFTPATSIGKIAVFFDEDKFFYDDADKGIIYLFNSKNSSWRIISPPGRYRLVGIGPDKVIYAARVNNDGEAVGYYTGKLGVGFEQVKQLDTPVNFNTVTMHLIEEAAKKHAADKAAGKDDGTNQKEISSEQE</sequence>
<gene>
    <name evidence="3" type="ORF">SAMN02910343_00612</name>
</gene>
<dbReference type="AlphaFoldDB" id="A0A1G5VET0"/>
<protein>
    <recommendedName>
        <fullName evidence="5">Arylsulfotransferase (ASST)</fullName>
    </recommendedName>
</protein>
<accession>A0A1G5VET0</accession>
<organism evidence="3 4">
    <name type="scientific">Allisonella histaminiformans</name>
    <dbReference type="NCBI Taxonomy" id="209880"/>
    <lineage>
        <taxon>Bacteria</taxon>
        <taxon>Bacillati</taxon>
        <taxon>Bacillota</taxon>
        <taxon>Negativicutes</taxon>
        <taxon>Veillonellales</taxon>
        <taxon>Veillonellaceae</taxon>
        <taxon>Allisonella</taxon>
    </lineage>
</organism>
<feature type="transmembrane region" description="Helical" evidence="2">
    <location>
        <begin position="7"/>
        <end position="26"/>
    </location>
</feature>
<dbReference type="GeneID" id="87755648"/>